<gene>
    <name evidence="2" type="ORF">C8035_v001586</name>
</gene>
<dbReference type="Proteomes" id="UP000295083">
    <property type="component" value="Unassembled WGS sequence"/>
</dbReference>
<sequence>MCSSDCDDGSTTAVGCEDQAFDIDDVDEDMSATRSFTTKTCDCFLQIYRKGLLNPWLPNAHFTDYLIGQDDDIQRECSTDLPYSTSASTPVFDSSPYGTAPKANAAPGAIGSATYDETAAPSNATQSGAISQCGAFYARLRLTCDDGDEPEDSVVRLYFSHMDACDGKPGGGMLYHQVRHLACFFVHPDGTENAFLVDEHPQSWHPLGTVLFSWTSLTRLGKVVVSPAEDLVLCGGVKIGNLEWRPHGTKQVASCITAWARLCDAIESRRRQISAPAVDDDDDGNRPNEPLLSATVMDEAETPDPSFARVYTECIVRSEPEAT</sequence>
<reference evidence="2 3" key="1">
    <citation type="submission" date="2018-11" db="EMBL/GenBank/DDBJ databases">
        <title>Genome sequence and assembly of Colletotrichum spinosum.</title>
        <authorList>
            <person name="Gan P."/>
            <person name="Shirasu K."/>
        </authorList>
    </citation>
    <scope>NUCLEOTIDE SEQUENCE [LARGE SCALE GENOMIC DNA]</scope>
    <source>
        <strain evidence="2 3">CBS 515.97</strain>
    </source>
</reference>
<feature type="region of interest" description="Disordered" evidence="1">
    <location>
        <begin position="274"/>
        <end position="299"/>
    </location>
</feature>
<evidence type="ECO:0000313" key="2">
    <source>
        <dbReference type="EMBL" id="TDZ31439.1"/>
    </source>
</evidence>
<organism evidence="2 3">
    <name type="scientific">Colletotrichum spinosum</name>
    <dbReference type="NCBI Taxonomy" id="1347390"/>
    <lineage>
        <taxon>Eukaryota</taxon>
        <taxon>Fungi</taxon>
        <taxon>Dikarya</taxon>
        <taxon>Ascomycota</taxon>
        <taxon>Pezizomycotina</taxon>
        <taxon>Sordariomycetes</taxon>
        <taxon>Hypocreomycetidae</taxon>
        <taxon>Glomerellales</taxon>
        <taxon>Glomerellaceae</taxon>
        <taxon>Colletotrichum</taxon>
        <taxon>Colletotrichum orbiculare species complex</taxon>
    </lineage>
</organism>
<evidence type="ECO:0000256" key="1">
    <source>
        <dbReference type="SAM" id="MobiDB-lite"/>
    </source>
</evidence>
<evidence type="ECO:0000313" key="3">
    <source>
        <dbReference type="Proteomes" id="UP000295083"/>
    </source>
</evidence>
<name>A0A4V3HRF3_9PEZI</name>
<proteinExistence type="predicted"/>
<keyword evidence="3" id="KW-1185">Reference proteome</keyword>
<dbReference type="AlphaFoldDB" id="A0A4V3HRF3"/>
<accession>A0A4V3HRF3</accession>
<dbReference type="EMBL" id="QAPG01000104">
    <property type="protein sequence ID" value="TDZ31439.1"/>
    <property type="molecule type" value="Genomic_DNA"/>
</dbReference>
<comment type="caution">
    <text evidence="2">The sequence shown here is derived from an EMBL/GenBank/DDBJ whole genome shotgun (WGS) entry which is preliminary data.</text>
</comment>
<protein>
    <submittedName>
        <fullName evidence="2">LysM domain-containing protein</fullName>
    </submittedName>
</protein>